<evidence type="ECO:0000313" key="1">
    <source>
        <dbReference type="EMBL" id="PUU76739.1"/>
    </source>
</evidence>
<evidence type="ECO:0000313" key="2">
    <source>
        <dbReference type="Proteomes" id="UP000244722"/>
    </source>
</evidence>
<comment type="caution">
    <text evidence="1">The sequence shown here is derived from an EMBL/GenBank/DDBJ whole genome shotgun (WGS) entry which is preliminary data.</text>
</comment>
<dbReference type="Proteomes" id="UP000244722">
    <property type="component" value="Unassembled WGS sequence"/>
</dbReference>
<name>A0A2T6ZML6_TUBBO</name>
<organism evidence="1 2">
    <name type="scientific">Tuber borchii</name>
    <name type="common">White truffle</name>
    <dbReference type="NCBI Taxonomy" id="42251"/>
    <lineage>
        <taxon>Eukaryota</taxon>
        <taxon>Fungi</taxon>
        <taxon>Dikarya</taxon>
        <taxon>Ascomycota</taxon>
        <taxon>Pezizomycotina</taxon>
        <taxon>Pezizomycetes</taxon>
        <taxon>Pezizales</taxon>
        <taxon>Tuberaceae</taxon>
        <taxon>Tuber</taxon>
    </lineage>
</organism>
<reference evidence="1 2" key="1">
    <citation type="submission" date="2017-04" db="EMBL/GenBank/DDBJ databases">
        <title>Draft genome sequence of Tuber borchii Vittad., a whitish edible truffle.</title>
        <authorList>
            <consortium name="DOE Joint Genome Institute"/>
            <person name="Murat C."/>
            <person name="Kuo A."/>
            <person name="Barry K.W."/>
            <person name="Clum A."/>
            <person name="Dockter R.B."/>
            <person name="Fauchery L."/>
            <person name="Iotti M."/>
            <person name="Kohler A."/>
            <person name="Labutti K."/>
            <person name="Lindquist E.A."/>
            <person name="Lipzen A."/>
            <person name="Ohm R.A."/>
            <person name="Wang M."/>
            <person name="Grigoriev I.V."/>
            <person name="Zambonelli A."/>
            <person name="Martin F.M."/>
        </authorList>
    </citation>
    <scope>NUCLEOTIDE SEQUENCE [LARGE SCALE GENOMIC DNA]</scope>
    <source>
        <strain evidence="1 2">Tbo3840</strain>
    </source>
</reference>
<gene>
    <name evidence="1" type="ORF">B9Z19DRAFT_1129278</name>
</gene>
<protein>
    <submittedName>
        <fullName evidence="1">Uncharacterized protein</fullName>
    </submittedName>
</protein>
<dbReference type="AlphaFoldDB" id="A0A2T6ZML6"/>
<accession>A0A2T6ZML6</accession>
<sequence length="151" mass="16824">MRAHERMSTYYHLSFLSGIHDESTGILVSASPWHDRWCPNPSPKKSICDFSTGLHWCTSGCLYNICGFCIRLPKFPELVAVELPWSFGPPPPRNDITDYKGLTENHILGWLDSRGIKTDMVRKENLFEVAAKALGGISCKVGVSGDIIKDA</sequence>
<proteinExistence type="predicted"/>
<dbReference type="EMBL" id="NESQ01000177">
    <property type="protein sequence ID" value="PUU76739.1"/>
    <property type="molecule type" value="Genomic_DNA"/>
</dbReference>
<keyword evidence="2" id="KW-1185">Reference proteome</keyword>